<keyword evidence="3" id="KW-1185">Reference proteome</keyword>
<dbReference type="EMBL" id="UGSO01000001">
    <property type="protein sequence ID" value="SUB15265.1"/>
    <property type="molecule type" value="Genomic_DNA"/>
</dbReference>
<dbReference type="Pfam" id="PF11741">
    <property type="entry name" value="AMIN"/>
    <property type="match status" value="1"/>
</dbReference>
<protein>
    <submittedName>
        <fullName evidence="2">N-acetylmuramoyl-L-alanine amidase AmiC</fullName>
        <ecNumber evidence="2">3.5.1.28</ecNumber>
    </submittedName>
</protein>
<keyword evidence="2" id="KW-0378">Hydrolase</keyword>
<evidence type="ECO:0000259" key="1">
    <source>
        <dbReference type="Pfam" id="PF11741"/>
    </source>
</evidence>
<dbReference type="AlphaFoldDB" id="A0A379ABI6"/>
<evidence type="ECO:0000313" key="3">
    <source>
        <dbReference type="Proteomes" id="UP000254640"/>
    </source>
</evidence>
<dbReference type="GO" id="GO:0008745">
    <property type="term" value="F:N-acetylmuramoyl-L-alanine amidase activity"/>
    <property type="evidence" value="ECO:0007669"/>
    <property type="project" value="UniProtKB-EC"/>
</dbReference>
<gene>
    <name evidence="2" type="primary">amiC_2</name>
    <name evidence="2" type="ORF">NCTC9381_01132</name>
</gene>
<feature type="domain" description="AMIN" evidence="1">
    <location>
        <begin position="2"/>
        <end position="42"/>
    </location>
</feature>
<sequence length="68" mass="7672">MTLESNVALKYKQFALSNPERLVIDIQGLHLNPVLKGVDKQVRVDESPLLKMPVSVSSTATQCAWYWN</sequence>
<dbReference type="InterPro" id="IPR021731">
    <property type="entry name" value="AMIN_dom"/>
</dbReference>
<evidence type="ECO:0000313" key="2">
    <source>
        <dbReference type="EMBL" id="SUB15265.1"/>
    </source>
</evidence>
<organism evidence="2 3">
    <name type="scientific">Enterobacter agglomerans</name>
    <name type="common">Erwinia herbicola</name>
    <name type="synonym">Pantoea agglomerans</name>
    <dbReference type="NCBI Taxonomy" id="549"/>
    <lineage>
        <taxon>Bacteria</taxon>
        <taxon>Pseudomonadati</taxon>
        <taxon>Pseudomonadota</taxon>
        <taxon>Gammaproteobacteria</taxon>
        <taxon>Enterobacterales</taxon>
        <taxon>Erwiniaceae</taxon>
        <taxon>Pantoea</taxon>
        <taxon>Pantoea agglomerans group</taxon>
    </lineage>
</organism>
<dbReference type="Gene3D" id="2.60.40.3500">
    <property type="match status" value="1"/>
</dbReference>
<name>A0A379ABI6_ENTAG</name>
<dbReference type="EC" id="3.5.1.28" evidence="2"/>
<proteinExistence type="predicted"/>
<dbReference type="Proteomes" id="UP000254640">
    <property type="component" value="Unassembled WGS sequence"/>
</dbReference>
<reference evidence="2 3" key="1">
    <citation type="submission" date="2018-06" db="EMBL/GenBank/DDBJ databases">
        <authorList>
            <consortium name="Pathogen Informatics"/>
            <person name="Doyle S."/>
        </authorList>
    </citation>
    <scope>NUCLEOTIDE SEQUENCE [LARGE SCALE GENOMIC DNA]</scope>
    <source>
        <strain evidence="2 3">NCTC9381</strain>
    </source>
</reference>
<accession>A0A379ABI6</accession>